<dbReference type="PANTHER" id="PTHR20941">
    <property type="entry name" value="FOLATE SYNTHESIS PROTEINS"/>
    <property type="match status" value="1"/>
</dbReference>
<dbReference type="NCBIfam" id="TIGR01496">
    <property type="entry name" value="DHPS"/>
    <property type="match status" value="1"/>
</dbReference>
<comment type="similarity">
    <text evidence="4">Belongs to the DHPS family.</text>
</comment>
<name>A0A7K0K3M9_9ACTO</name>
<evidence type="ECO:0000313" key="12">
    <source>
        <dbReference type="Proteomes" id="UP000442535"/>
    </source>
</evidence>
<accession>A0A7K0K3M9</accession>
<evidence type="ECO:0000256" key="6">
    <source>
        <dbReference type="ARBA" id="ARBA00022679"/>
    </source>
</evidence>
<evidence type="ECO:0000256" key="8">
    <source>
        <dbReference type="ARBA" id="ARBA00022842"/>
    </source>
</evidence>
<dbReference type="GO" id="GO:0046654">
    <property type="term" value="P:tetrahydrofolate biosynthetic process"/>
    <property type="evidence" value="ECO:0007669"/>
    <property type="project" value="TreeGrafter"/>
</dbReference>
<evidence type="ECO:0000313" key="11">
    <source>
        <dbReference type="EMBL" id="MST49650.1"/>
    </source>
</evidence>
<dbReference type="Proteomes" id="UP000442535">
    <property type="component" value="Unassembled WGS sequence"/>
</dbReference>
<evidence type="ECO:0000256" key="1">
    <source>
        <dbReference type="ARBA" id="ARBA00000012"/>
    </source>
</evidence>
<dbReference type="InterPro" id="IPR045031">
    <property type="entry name" value="DHP_synth-like"/>
</dbReference>
<dbReference type="GO" id="GO:0046656">
    <property type="term" value="P:folic acid biosynthetic process"/>
    <property type="evidence" value="ECO:0007669"/>
    <property type="project" value="UniProtKB-KW"/>
</dbReference>
<evidence type="ECO:0000256" key="9">
    <source>
        <dbReference type="ARBA" id="ARBA00022909"/>
    </source>
</evidence>
<dbReference type="GO" id="GO:0004156">
    <property type="term" value="F:dihydropteroate synthase activity"/>
    <property type="evidence" value="ECO:0007669"/>
    <property type="project" value="UniProtKB-EC"/>
</dbReference>
<evidence type="ECO:0000256" key="4">
    <source>
        <dbReference type="ARBA" id="ARBA00009503"/>
    </source>
</evidence>
<reference evidence="11 12" key="1">
    <citation type="submission" date="2019-08" db="EMBL/GenBank/DDBJ databases">
        <title>In-depth cultivation of the pig gut microbiome towards novel bacterial diversity and tailored functional studies.</title>
        <authorList>
            <person name="Wylensek D."/>
            <person name="Hitch T.C.A."/>
            <person name="Clavel T."/>
        </authorList>
    </citation>
    <scope>NUCLEOTIDE SEQUENCE [LARGE SCALE GENOMIC DNA]</scope>
    <source>
        <strain evidence="11 12">RF-GAM-744-WT-7</strain>
    </source>
</reference>
<dbReference type="PROSITE" id="PS00793">
    <property type="entry name" value="DHPS_2"/>
    <property type="match status" value="1"/>
</dbReference>
<dbReference type="Gene3D" id="3.20.20.20">
    <property type="entry name" value="Dihydropteroate synthase-like"/>
    <property type="match status" value="1"/>
</dbReference>
<feature type="domain" description="Pterin-binding" evidence="10">
    <location>
        <begin position="1"/>
        <end position="261"/>
    </location>
</feature>
<keyword evidence="8" id="KW-0460">Magnesium</keyword>
<sequence length="273" mass="29889">MGVLNVTPNSFSDGGRWFDTDAAIAHGQSMLSSGADLIDVGGESTAPGNDAVSVAEEIDRVAPVISALAGQGALISCDTMHAETARAAWKAGAKIINDVSGGMVDSEMFSVVAEIMGENPEVSYLCQHWRGHLKDANRLAVYENPHLEVWQELRERLEVMRERGDIDLRRVIIDPGLGFSKQGDQDWDVLANLDTYLGRGFPVLVGPSRKRFLADYETHAVERHARDDVTASLAFFCALKGAWAVRVHQVEPVVVGIRALEKLKEFHEPRTVL</sequence>
<proteinExistence type="inferred from homology"/>
<dbReference type="EMBL" id="VUMY01000007">
    <property type="protein sequence ID" value="MST49650.1"/>
    <property type="molecule type" value="Genomic_DNA"/>
</dbReference>
<organism evidence="11 12">
    <name type="scientific">Mobiluncus porci</name>
    <dbReference type="NCBI Taxonomy" id="2652278"/>
    <lineage>
        <taxon>Bacteria</taxon>
        <taxon>Bacillati</taxon>
        <taxon>Actinomycetota</taxon>
        <taxon>Actinomycetes</taxon>
        <taxon>Actinomycetales</taxon>
        <taxon>Actinomycetaceae</taxon>
        <taxon>Mobiluncus</taxon>
    </lineage>
</organism>
<evidence type="ECO:0000256" key="3">
    <source>
        <dbReference type="ARBA" id="ARBA00004763"/>
    </source>
</evidence>
<evidence type="ECO:0000256" key="5">
    <source>
        <dbReference type="ARBA" id="ARBA00012458"/>
    </source>
</evidence>
<dbReference type="CDD" id="cd00739">
    <property type="entry name" value="DHPS"/>
    <property type="match status" value="1"/>
</dbReference>
<protein>
    <recommendedName>
        <fullName evidence="5">dihydropteroate synthase</fullName>
        <ecNumber evidence="5">2.5.1.15</ecNumber>
    </recommendedName>
</protein>
<comment type="caution">
    <text evidence="11">The sequence shown here is derived from an EMBL/GenBank/DDBJ whole genome shotgun (WGS) entry which is preliminary data.</text>
</comment>
<dbReference type="SUPFAM" id="SSF51717">
    <property type="entry name" value="Dihydropteroate synthetase-like"/>
    <property type="match status" value="1"/>
</dbReference>
<comment type="cofactor">
    <cofactor evidence="2">
        <name>Mg(2+)</name>
        <dbReference type="ChEBI" id="CHEBI:18420"/>
    </cofactor>
</comment>
<dbReference type="EC" id="2.5.1.15" evidence="5"/>
<dbReference type="GO" id="GO:0046872">
    <property type="term" value="F:metal ion binding"/>
    <property type="evidence" value="ECO:0007669"/>
    <property type="project" value="UniProtKB-KW"/>
</dbReference>
<evidence type="ECO:0000259" key="10">
    <source>
        <dbReference type="PROSITE" id="PS50972"/>
    </source>
</evidence>
<dbReference type="Pfam" id="PF00809">
    <property type="entry name" value="Pterin_bind"/>
    <property type="match status" value="1"/>
</dbReference>
<dbReference type="PANTHER" id="PTHR20941:SF1">
    <property type="entry name" value="FOLIC ACID SYNTHESIS PROTEIN FOL1"/>
    <property type="match status" value="1"/>
</dbReference>
<dbReference type="InterPro" id="IPR006390">
    <property type="entry name" value="DHP_synth_dom"/>
</dbReference>
<dbReference type="PROSITE" id="PS50972">
    <property type="entry name" value="PTERIN_BINDING"/>
    <property type="match status" value="1"/>
</dbReference>
<dbReference type="InterPro" id="IPR011005">
    <property type="entry name" value="Dihydropteroate_synth-like_sf"/>
</dbReference>
<keyword evidence="12" id="KW-1185">Reference proteome</keyword>
<keyword evidence="7" id="KW-0479">Metal-binding</keyword>
<dbReference type="AlphaFoldDB" id="A0A7K0K3M9"/>
<dbReference type="GO" id="GO:0005829">
    <property type="term" value="C:cytosol"/>
    <property type="evidence" value="ECO:0007669"/>
    <property type="project" value="TreeGrafter"/>
</dbReference>
<gene>
    <name evidence="11" type="primary">folP</name>
    <name evidence="11" type="ORF">FYJ63_05290</name>
</gene>
<evidence type="ECO:0000256" key="7">
    <source>
        <dbReference type="ARBA" id="ARBA00022723"/>
    </source>
</evidence>
<dbReference type="InterPro" id="IPR000489">
    <property type="entry name" value="Pterin-binding_dom"/>
</dbReference>
<comment type="pathway">
    <text evidence="3">Cofactor biosynthesis; tetrahydrofolate biosynthesis; 7,8-dihydrofolate from 2-amino-4-hydroxy-6-hydroxymethyl-7,8-dihydropteridine diphosphate and 4-aminobenzoate: step 1/2.</text>
</comment>
<comment type="catalytic activity">
    <reaction evidence="1">
        <text>(7,8-dihydropterin-6-yl)methyl diphosphate + 4-aminobenzoate = 7,8-dihydropteroate + diphosphate</text>
        <dbReference type="Rhea" id="RHEA:19949"/>
        <dbReference type="ChEBI" id="CHEBI:17836"/>
        <dbReference type="ChEBI" id="CHEBI:17839"/>
        <dbReference type="ChEBI" id="CHEBI:33019"/>
        <dbReference type="ChEBI" id="CHEBI:72950"/>
        <dbReference type="EC" id="2.5.1.15"/>
    </reaction>
</comment>
<keyword evidence="9" id="KW-0289">Folate biosynthesis</keyword>
<keyword evidence="6 11" id="KW-0808">Transferase</keyword>
<evidence type="ECO:0000256" key="2">
    <source>
        <dbReference type="ARBA" id="ARBA00001946"/>
    </source>
</evidence>